<keyword evidence="4" id="KW-0443">Lipid metabolism</keyword>
<accession>A0A265UZI6</accession>
<proteinExistence type="predicted"/>
<gene>
    <name evidence="8" type="ORF">CA834_01090</name>
</gene>
<organism evidence="8 9">
    <name type="scientific">Winogradskyella aurantia</name>
    <dbReference type="NCBI Taxonomy" id="1915063"/>
    <lineage>
        <taxon>Bacteria</taxon>
        <taxon>Pseudomonadati</taxon>
        <taxon>Bacteroidota</taxon>
        <taxon>Flavobacteriia</taxon>
        <taxon>Flavobacteriales</taxon>
        <taxon>Flavobacteriaceae</taxon>
        <taxon>Winogradskyella</taxon>
    </lineage>
</organism>
<keyword evidence="9" id="KW-1185">Reference proteome</keyword>
<dbReference type="GO" id="GO:0006654">
    <property type="term" value="P:phosphatidic acid biosynthetic process"/>
    <property type="evidence" value="ECO:0007669"/>
    <property type="project" value="TreeGrafter"/>
</dbReference>
<comment type="caution">
    <text evidence="8">The sequence shown here is derived from an EMBL/GenBank/DDBJ whole genome shotgun (WGS) entry which is preliminary data.</text>
</comment>
<comment type="pathway">
    <text evidence="1">Lipid metabolism.</text>
</comment>
<evidence type="ECO:0000313" key="8">
    <source>
        <dbReference type="EMBL" id="OZV70738.1"/>
    </source>
</evidence>
<dbReference type="EMBL" id="NGJN01000001">
    <property type="protein sequence ID" value="OZV70738.1"/>
    <property type="molecule type" value="Genomic_DNA"/>
</dbReference>
<evidence type="ECO:0000256" key="4">
    <source>
        <dbReference type="ARBA" id="ARBA00023098"/>
    </source>
</evidence>
<evidence type="ECO:0000256" key="1">
    <source>
        <dbReference type="ARBA" id="ARBA00005189"/>
    </source>
</evidence>
<keyword evidence="5 8" id="KW-0012">Acyltransferase</keyword>
<sequence>MRKIIAYPLTVLYFICFGTTLVVFHPIQWFCFNVFGYKAHKISVDYLQFFLMRCLNVLGTRFTFSNPHNITRERPLIIVSNHQSMYDISPIMWYMRQHHIKFVSKKELGKGIPSVSYNLRHGGSVLIDRKNPRQALPDMMKFGAYIEKTNRAAVIFPEGTRSKDGRPRPFKTKGLEILIKKIPSALIVPITVNNSWKMLRYGKFPMGIGNHIKFIVHKPLEMGNFTDKQQLIEEVEKTIVDAIEN</sequence>
<dbReference type="Proteomes" id="UP000216840">
    <property type="component" value="Unassembled WGS sequence"/>
</dbReference>
<dbReference type="AlphaFoldDB" id="A0A265UZI6"/>
<keyword evidence="6" id="KW-0472">Membrane</keyword>
<dbReference type="CDD" id="cd07989">
    <property type="entry name" value="LPLAT_AGPAT-like"/>
    <property type="match status" value="1"/>
</dbReference>
<dbReference type="RefSeq" id="WP_094966812.1">
    <property type="nucleotide sequence ID" value="NZ_NGJN01000001.1"/>
</dbReference>
<keyword evidence="6" id="KW-0812">Transmembrane</keyword>
<keyword evidence="2" id="KW-0444">Lipid biosynthesis</keyword>
<evidence type="ECO:0000256" key="3">
    <source>
        <dbReference type="ARBA" id="ARBA00022679"/>
    </source>
</evidence>
<keyword evidence="3 8" id="KW-0808">Transferase</keyword>
<dbReference type="PANTHER" id="PTHR10434:SF64">
    <property type="entry name" value="1-ACYL-SN-GLYCEROL-3-PHOSPHATE ACYLTRANSFERASE-RELATED"/>
    <property type="match status" value="1"/>
</dbReference>
<dbReference type="PANTHER" id="PTHR10434">
    <property type="entry name" value="1-ACYL-SN-GLYCEROL-3-PHOSPHATE ACYLTRANSFERASE"/>
    <property type="match status" value="1"/>
</dbReference>
<evidence type="ECO:0000256" key="2">
    <source>
        <dbReference type="ARBA" id="ARBA00022516"/>
    </source>
</evidence>
<dbReference type="OrthoDB" id="9803035at2"/>
<evidence type="ECO:0000256" key="6">
    <source>
        <dbReference type="SAM" id="Phobius"/>
    </source>
</evidence>
<keyword evidence="6" id="KW-1133">Transmembrane helix</keyword>
<evidence type="ECO:0000259" key="7">
    <source>
        <dbReference type="SMART" id="SM00563"/>
    </source>
</evidence>
<evidence type="ECO:0000256" key="5">
    <source>
        <dbReference type="ARBA" id="ARBA00023315"/>
    </source>
</evidence>
<dbReference type="Pfam" id="PF01553">
    <property type="entry name" value="Acyltransferase"/>
    <property type="match status" value="1"/>
</dbReference>
<dbReference type="SMART" id="SM00563">
    <property type="entry name" value="PlsC"/>
    <property type="match status" value="1"/>
</dbReference>
<dbReference type="InterPro" id="IPR002123">
    <property type="entry name" value="Plipid/glycerol_acylTrfase"/>
</dbReference>
<evidence type="ECO:0000313" key="9">
    <source>
        <dbReference type="Proteomes" id="UP000216840"/>
    </source>
</evidence>
<dbReference type="GO" id="GO:0003841">
    <property type="term" value="F:1-acylglycerol-3-phosphate O-acyltransferase activity"/>
    <property type="evidence" value="ECO:0007669"/>
    <property type="project" value="TreeGrafter"/>
</dbReference>
<protein>
    <submittedName>
        <fullName evidence="8">1-acyl-sn-glycerol-3-phosphate acyltransferase</fullName>
    </submittedName>
</protein>
<name>A0A265UZI6_9FLAO</name>
<feature type="transmembrane region" description="Helical" evidence="6">
    <location>
        <begin position="7"/>
        <end position="27"/>
    </location>
</feature>
<reference evidence="8 9" key="1">
    <citation type="submission" date="2017-05" db="EMBL/GenBank/DDBJ databases">
        <title>The draft genome sequence of Idiomarina salinarum WNB302.</title>
        <authorList>
            <person name="Sun Y."/>
            <person name="Chen B."/>
            <person name="Du Z."/>
        </authorList>
    </citation>
    <scope>NUCLEOTIDE SEQUENCE [LARGE SCALE GENOMIC DNA]</scope>
    <source>
        <strain evidence="8 9">WNB302</strain>
    </source>
</reference>
<dbReference type="SUPFAM" id="SSF69593">
    <property type="entry name" value="Glycerol-3-phosphate (1)-acyltransferase"/>
    <property type="match status" value="1"/>
</dbReference>
<feature type="domain" description="Phospholipid/glycerol acyltransferase" evidence="7">
    <location>
        <begin position="76"/>
        <end position="195"/>
    </location>
</feature>